<reference evidence="1" key="1">
    <citation type="submission" date="2024-09" db="EMBL/GenBank/DDBJ databases">
        <title>Black Yeasts Isolated from many extreme environments.</title>
        <authorList>
            <person name="Coleine C."/>
            <person name="Stajich J.E."/>
            <person name="Selbmann L."/>
        </authorList>
    </citation>
    <scope>NUCLEOTIDE SEQUENCE</scope>
    <source>
        <strain evidence="1">CCFEE 5737</strain>
    </source>
</reference>
<evidence type="ECO:0000313" key="1">
    <source>
        <dbReference type="EMBL" id="KAK3061037.1"/>
    </source>
</evidence>
<evidence type="ECO:0000313" key="2">
    <source>
        <dbReference type="Proteomes" id="UP001186974"/>
    </source>
</evidence>
<name>A0ACC3D300_9PEZI</name>
<keyword evidence="2" id="KW-1185">Reference proteome</keyword>
<dbReference type="EMBL" id="JAWDJW010008114">
    <property type="protein sequence ID" value="KAK3061037.1"/>
    <property type="molecule type" value="Genomic_DNA"/>
</dbReference>
<proteinExistence type="predicted"/>
<protein>
    <submittedName>
        <fullName evidence="1">Uncharacterized protein</fullName>
    </submittedName>
</protein>
<gene>
    <name evidence="1" type="ORF">LTS18_007162</name>
</gene>
<organism evidence="1 2">
    <name type="scientific">Coniosporium uncinatum</name>
    <dbReference type="NCBI Taxonomy" id="93489"/>
    <lineage>
        <taxon>Eukaryota</taxon>
        <taxon>Fungi</taxon>
        <taxon>Dikarya</taxon>
        <taxon>Ascomycota</taxon>
        <taxon>Pezizomycotina</taxon>
        <taxon>Dothideomycetes</taxon>
        <taxon>Dothideomycetes incertae sedis</taxon>
        <taxon>Coniosporium</taxon>
    </lineage>
</organism>
<comment type="caution">
    <text evidence="1">The sequence shown here is derived from an EMBL/GenBank/DDBJ whole genome shotgun (WGS) entry which is preliminary data.</text>
</comment>
<sequence>MRDEQLERLRKKIDELEKGKTNKPMTFSKLTQTDFKPKPIDVVDSTAKAEEPCITLGTYSQTIADALPEPELKPQPSSAVDSNLKPEKPRITTIEPSSGPAVSPADSATSLFSEFFTPTEAPVAGENGSDSILKQETPSFPVPTVFSFGSTNGGSAGPPASLFTPVAAPTPSRPIRPLKPMRKTPREPQCGQSGTPSTTPGQSSEATKNASGTTGQPVGGQQTEDVEMAGCGVVGAGPHFEASNAGFTGSGVPAGGTQTVEVDMGGVVDTTFATPAQPSQNAGDAKDTPMEDAQQAPQGAPTGTSAAVTPPQPPAATQPREMPVVWTINARGRPVSQGVAPRGNELDCKNPSAILTAWTAKIGSCTTVILDRTRGQQGPVPWRNTVVQSNVEECYWRLRWILDVDGSTTNSWVLRAGAPETLALIEKFDALAAATFRPLRALGAAKEKVPRWYWQLKDQLGQCLAKFNTLREGNERFGG</sequence>
<accession>A0ACC3D300</accession>
<dbReference type="Proteomes" id="UP001186974">
    <property type="component" value="Unassembled WGS sequence"/>
</dbReference>